<reference evidence="2 3" key="1">
    <citation type="submission" date="2014-04" db="EMBL/GenBank/DDBJ databases">
        <authorList>
            <consortium name="DOE Joint Genome Institute"/>
            <person name="Kuo A."/>
            <person name="Kohler A."/>
            <person name="Nagy L.G."/>
            <person name="Floudas D."/>
            <person name="Copeland A."/>
            <person name="Barry K.W."/>
            <person name="Cichocki N."/>
            <person name="Veneault-Fourrey C."/>
            <person name="LaButti K."/>
            <person name="Lindquist E.A."/>
            <person name="Lipzen A."/>
            <person name="Lundell T."/>
            <person name="Morin E."/>
            <person name="Murat C."/>
            <person name="Sun H."/>
            <person name="Tunlid A."/>
            <person name="Henrissat B."/>
            <person name="Grigoriev I.V."/>
            <person name="Hibbett D.S."/>
            <person name="Martin F."/>
            <person name="Nordberg H.P."/>
            <person name="Cantor M.N."/>
            <person name="Hua S.X."/>
        </authorList>
    </citation>
    <scope>NUCLEOTIDE SEQUENCE [LARGE SCALE GENOMIC DNA]</scope>
    <source>
        <strain evidence="2 3">Foug A</strain>
    </source>
</reference>
<evidence type="ECO:0000313" key="3">
    <source>
        <dbReference type="Proteomes" id="UP000053989"/>
    </source>
</evidence>
<dbReference type="Proteomes" id="UP000053989">
    <property type="component" value="Unassembled WGS sequence"/>
</dbReference>
<name>A0A0C3DJF7_9AGAM</name>
<dbReference type="OrthoDB" id="2621215at2759"/>
<dbReference type="InParanoid" id="A0A0C3DJF7"/>
<reference evidence="3" key="2">
    <citation type="submission" date="2015-01" db="EMBL/GenBank/DDBJ databases">
        <title>Evolutionary Origins and Diversification of the Mycorrhizal Mutualists.</title>
        <authorList>
            <consortium name="DOE Joint Genome Institute"/>
            <consortium name="Mycorrhizal Genomics Consortium"/>
            <person name="Kohler A."/>
            <person name="Kuo A."/>
            <person name="Nagy L.G."/>
            <person name="Floudas D."/>
            <person name="Copeland A."/>
            <person name="Barry K.W."/>
            <person name="Cichocki N."/>
            <person name="Veneault-Fourrey C."/>
            <person name="LaButti K."/>
            <person name="Lindquist E.A."/>
            <person name="Lipzen A."/>
            <person name="Lundell T."/>
            <person name="Morin E."/>
            <person name="Murat C."/>
            <person name="Riley R."/>
            <person name="Ohm R."/>
            <person name="Sun H."/>
            <person name="Tunlid A."/>
            <person name="Henrissat B."/>
            <person name="Grigoriev I.V."/>
            <person name="Hibbett D.S."/>
            <person name="Martin F."/>
        </authorList>
    </citation>
    <scope>NUCLEOTIDE SEQUENCE [LARGE SCALE GENOMIC DNA]</scope>
    <source>
        <strain evidence="3">Foug A</strain>
    </source>
</reference>
<accession>A0A0C3DJF7</accession>
<proteinExistence type="predicted"/>
<protein>
    <submittedName>
        <fullName evidence="2">Uncharacterized protein</fullName>
    </submittedName>
</protein>
<sequence>MAEAGQALSILPTVSPGSMAMRHNTIPQPSDSSLNHVKCKRILAILARAQQESFVFEGVSFRDYIYIMELLDSDQGGKTWNKLTFLPHPQRLMVSSPSPLHKFIITHLMDKLSCTLQTIPLPKSISCQPAGNKSFNKESIEGIPDLTVNMWSRHNTELRRVLLGECAFTQSDQNVTEKLQAYVLDAPDILVACKILIKQGDHYCSPGAKPSVAKGLRSSHLLTRAEFCSVNAGDFVQTVVDGHTWLSLSLVEIHVWVRQPGDSDINLDRLDGNGHTVGTLFPTIDVDDVNGAFQRGLQLIKEAALREMKAGDVEERILDNVEGWSPPPCLLDVERLSMALEKAALDTAYGQYSNWHSKLKNKSPYAMQRATQTSQARPSRRRRA</sequence>
<evidence type="ECO:0000313" key="2">
    <source>
        <dbReference type="EMBL" id="KIM56474.1"/>
    </source>
</evidence>
<gene>
    <name evidence="2" type="ORF">SCLCIDRAFT_29606</name>
</gene>
<dbReference type="AlphaFoldDB" id="A0A0C3DJF7"/>
<feature type="region of interest" description="Disordered" evidence="1">
    <location>
        <begin position="360"/>
        <end position="384"/>
    </location>
</feature>
<keyword evidence="3" id="KW-1185">Reference proteome</keyword>
<evidence type="ECO:0000256" key="1">
    <source>
        <dbReference type="SAM" id="MobiDB-lite"/>
    </source>
</evidence>
<dbReference type="HOGENOM" id="CLU_050420_1_0_1"/>
<organism evidence="2 3">
    <name type="scientific">Scleroderma citrinum Foug A</name>
    <dbReference type="NCBI Taxonomy" id="1036808"/>
    <lineage>
        <taxon>Eukaryota</taxon>
        <taxon>Fungi</taxon>
        <taxon>Dikarya</taxon>
        <taxon>Basidiomycota</taxon>
        <taxon>Agaricomycotina</taxon>
        <taxon>Agaricomycetes</taxon>
        <taxon>Agaricomycetidae</taxon>
        <taxon>Boletales</taxon>
        <taxon>Sclerodermatineae</taxon>
        <taxon>Sclerodermataceae</taxon>
        <taxon>Scleroderma</taxon>
    </lineage>
</organism>
<dbReference type="EMBL" id="KN822116">
    <property type="protein sequence ID" value="KIM56474.1"/>
    <property type="molecule type" value="Genomic_DNA"/>
</dbReference>